<evidence type="ECO:0000313" key="2">
    <source>
        <dbReference type="Proteomes" id="UP000215914"/>
    </source>
</evidence>
<dbReference type="AlphaFoldDB" id="A0A9K3HRS3"/>
<dbReference type="EMBL" id="MNCJ02000326">
    <property type="protein sequence ID" value="KAF5783179.1"/>
    <property type="molecule type" value="Genomic_DNA"/>
</dbReference>
<evidence type="ECO:0000313" key="1">
    <source>
        <dbReference type="EMBL" id="KAF5783179.1"/>
    </source>
</evidence>
<gene>
    <name evidence="1" type="ORF">HanXRQr2_Chr11g0504951</name>
</gene>
<sequence length="40" mass="4354">MVAVTVVVDRQKVVIVVEVRWGWWWCSGVNGGVNGGGVRV</sequence>
<dbReference type="Gramene" id="mRNA:HanXRQr2_Chr11g0504951">
    <property type="protein sequence ID" value="mRNA:HanXRQr2_Chr11g0504951"/>
    <property type="gene ID" value="HanXRQr2_Chr11g0504951"/>
</dbReference>
<name>A0A9K3HRS3_HELAN</name>
<proteinExistence type="predicted"/>
<reference evidence="1" key="2">
    <citation type="submission" date="2020-06" db="EMBL/GenBank/DDBJ databases">
        <title>Helianthus annuus Genome sequencing and assembly Release 2.</title>
        <authorList>
            <person name="Gouzy J."/>
            <person name="Langlade N."/>
            <person name="Munos S."/>
        </authorList>
    </citation>
    <scope>NUCLEOTIDE SEQUENCE</scope>
    <source>
        <tissue evidence="1">Leaves</tissue>
    </source>
</reference>
<comment type="caution">
    <text evidence="1">The sequence shown here is derived from an EMBL/GenBank/DDBJ whole genome shotgun (WGS) entry which is preliminary data.</text>
</comment>
<accession>A0A9K3HRS3</accession>
<dbReference type="Proteomes" id="UP000215914">
    <property type="component" value="Unassembled WGS sequence"/>
</dbReference>
<keyword evidence="2" id="KW-1185">Reference proteome</keyword>
<organism evidence="1 2">
    <name type="scientific">Helianthus annuus</name>
    <name type="common">Common sunflower</name>
    <dbReference type="NCBI Taxonomy" id="4232"/>
    <lineage>
        <taxon>Eukaryota</taxon>
        <taxon>Viridiplantae</taxon>
        <taxon>Streptophyta</taxon>
        <taxon>Embryophyta</taxon>
        <taxon>Tracheophyta</taxon>
        <taxon>Spermatophyta</taxon>
        <taxon>Magnoliopsida</taxon>
        <taxon>eudicotyledons</taxon>
        <taxon>Gunneridae</taxon>
        <taxon>Pentapetalae</taxon>
        <taxon>asterids</taxon>
        <taxon>campanulids</taxon>
        <taxon>Asterales</taxon>
        <taxon>Asteraceae</taxon>
        <taxon>Asteroideae</taxon>
        <taxon>Heliantheae alliance</taxon>
        <taxon>Heliantheae</taxon>
        <taxon>Helianthus</taxon>
    </lineage>
</organism>
<protein>
    <submittedName>
        <fullName evidence="1">Uncharacterized protein</fullName>
    </submittedName>
</protein>
<reference evidence="1" key="1">
    <citation type="journal article" date="2017" name="Nature">
        <title>The sunflower genome provides insights into oil metabolism, flowering and Asterid evolution.</title>
        <authorList>
            <person name="Badouin H."/>
            <person name="Gouzy J."/>
            <person name="Grassa C.J."/>
            <person name="Murat F."/>
            <person name="Staton S.E."/>
            <person name="Cottret L."/>
            <person name="Lelandais-Briere C."/>
            <person name="Owens G.L."/>
            <person name="Carrere S."/>
            <person name="Mayjonade B."/>
            <person name="Legrand L."/>
            <person name="Gill N."/>
            <person name="Kane N.C."/>
            <person name="Bowers J.E."/>
            <person name="Hubner S."/>
            <person name="Bellec A."/>
            <person name="Berard A."/>
            <person name="Berges H."/>
            <person name="Blanchet N."/>
            <person name="Boniface M.C."/>
            <person name="Brunel D."/>
            <person name="Catrice O."/>
            <person name="Chaidir N."/>
            <person name="Claudel C."/>
            <person name="Donnadieu C."/>
            <person name="Faraut T."/>
            <person name="Fievet G."/>
            <person name="Helmstetter N."/>
            <person name="King M."/>
            <person name="Knapp S.J."/>
            <person name="Lai Z."/>
            <person name="Le Paslier M.C."/>
            <person name="Lippi Y."/>
            <person name="Lorenzon L."/>
            <person name="Mandel J.R."/>
            <person name="Marage G."/>
            <person name="Marchand G."/>
            <person name="Marquand E."/>
            <person name="Bret-Mestries E."/>
            <person name="Morien E."/>
            <person name="Nambeesan S."/>
            <person name="Nguyen T."/>
            <person name="Pegot-Espagnet P."/>
            <person name="Pouilly N."/>
            <person name="Raftis F."/>
            <person name="Sallet E."/>
            <person name="Schiex T."/>
            <person name="Thomas J."/>
            <person name="Vandecasteele C."/>
            <person name="Vares D."/>
            <person name="Vear F."/>
            <person name="Vautrin S."/>
            <person name="Crespi M."/>
            <person name="Mangin B."/>
            <person name="Burke J.M."/>
            <person name="Salse J."/>
            <person name="Munos S."/>
            <person name="Vincourt P."/>
            <person name="Rieseberg L.H."/>
            <person name="Langlade N.B."/>
        </authorList>
    </citation>
    <scope>NUCLEOTIDE SEQUENCE</scope>
    <source>
        <tissue evidence="1">Leaves</tissue>
    </source>
</reference>